<organism evidence="1 2">
    <name type="scientific">Catharanthus roseus</name>
    <name type="common">Madagascar periwinkle</name>
    <name type="synonym">Vinca rosea</name>
    <dbReference type="NCBI Taxonomy" id="4058"/>
    <lineage>
        <taxon>Eukaryota</taxon>
        <taxon>Viridiplantae</taxon>
        <taxon>Streptophyta</taxon>
        <taxon>Embryophyta</taxon>
        <taxon>Tracheophyta</taxon>
        <taxon>Spermatophyta</taxon>
        <taxon>Magnoliopsida</taxon>
        <taxon>eudicotyledons</taxon>
        <taxon>Gunneridae</taxon>
        <taxon>Pentapetalae</taxon>
        <taxon>asterids</taxon>
        <taxon>lamiids</taxon>
        <taxon>Gentianales</taxon>
        <taxon>Apocynaceae</taxon>
        <taxon>Rauvolfioideae</taxon>
        <taxon>Vinceae</taxon>
        <taxon>Catharanthinae</taxon>
        <taxon>Catharanthus</taxon>
    </lineage>
</organism>
<gene>
    <name evidence="1" type="ORF">M9H77_16484</name>
</gene>
<dbReference type="Proteomes" id="UP001060085">
    <property type="component" value="Linkage Group LG04"/>
</dbReference>
<name>A0ACC0B1W1_CATRO</name>
<evidence type="ECO:0000313" key="1">
    <source>
        <dbReference type="EMBL" id="KAI5666631.1"/>
    </source>
</evidence>
<reference evidence="2" key="1">
    <citation type="journal article" date="2023" name="Nat. Plants">
        <title>Single-cell RNA sequencing provides a high-resolution roadmap for understanding the multicellular compartmentation of specialized metabolism.</title>
        <authorList>
            <person name="Sun S."/>
            <person name="Shen X."/>
            <person name="Li Y."/>
            <person name="Li Y."/>
            <person name="Wang S."/>
            <person name="Li R."/>
            <person name="Zhang H."/>
            <person name="Shen G."/>
            <person name="Guo B."/>
            <person name="Wei J."/>
            <person name="Xu J."/>
            <person name="St-Pierre B."/>
            <person name="Chen S."/>
            <person name="Sun C."/>
        </authorList>
    </citation>
    <scope>NUCLEOTIDE SEQUENCE [LARGE SCALE GENOMIC DNA]</scope>
</reference>
<accession>A0ACC0B1W1</accession>
<proteinExistence type="predicted"/>
<dbReference type="EMBL" id="CM044704">
    <property type="protein sequence ID" value="KAI5666631.1"/>
    <property type="molecule type" value="Genomic_DNA"/>
</dbReference>
<protein>
    <submittedName>
        <fullName evidence="1">Uncharacterized protein</fullName>
    </submittedName>
</protein>
<comment type="caution">
    <text evidence="1">The sequence shown here is derived from an EMBL/GenBank/DDBJ whole genome shotgun (WGS) entry which is preliminary data.</text>
</comment>
<keyword evidence="2" id="KW-1185">Reference proteome</keyword>
<sequence length="496" mass="56763">MKGRIDIVQFFYGKTIFITGATGFLAKVVLEKILRIQPNIKRIFLLIRATKQKSSSQRLYEEIIETDLFRVVKEKCGGIEGLRSLISEKVVAVCGDISCDQNLGINQEDYNLRDYMYKEIDIIINSAATTNFHERYDVALGINTFGALNVLSFAKKCLNAKLLLHVSTAYVCGERAGLIPEKPLSMGKTMSESYVHLDIDSEKEVVDDKLKALENKNASLGEIRSSMKELGIQRAKLHGWPNTYVFTKAMGEMILEQFKDQLEVVIIRPTIVSSTYKEPFPGWIEGVRTLDSIVVAYGKGSLKWYIGDPETTIDLIPSDMVVNSMLMAIVTHVEKSCDHHIYHVGSSLRNPLKYGDIHVFLYSYFVKNPWINGKGKFVKVGNIKVFNSMEKFHKYVATHHMPLLWVLNIVNILTCRQYFDVTYTNFKRKINLVLRLAEVYKTYMFFQGIFEDTNTEKLRVIAGESGLKNLELDPKGIKWEEYFMNTHTPMVVKYLF</sequence>
<evidence type="ECO:0000313" key="2">
    <source>
        <dbReference type="Proteomes" id="UP001060085"/>
    </source>
</evidence>